<evidence type="ECO:0000313" key="2">
    <source>
        <dbReference type="Proteomes" id="UP000289738"/>
    </source>
</evidence>
<protein>
    <submittedName>
        <fullName evidence="1">Uncharacterized protein</fullName>
    </submittedName>
</protein>
<keyword evidence="2" id="KW-1185">Reference proteome</keyword>
<evidence type="ECO:0000313" key="1">
    <source>
        <dbReference type="EMBL" id="RYR51283.1"/>
    </source>
</evidence>
<dbReference type="EMBL" id="SDMP01000006">
    <property type="protein sequence ID" value="RYR51283.1"/>
    <property type="molecule type" value="Genomic_DNA"/>
</dbReference>
<dbReference type="AlphaFoldDB" id="A0A445CK48"/>
<reference evidence="1 2" key="1">
    <citation type="submission" date="2019-01" db="EMBL/GenBank/DDBJ databases">
        <title>Sequencing of cultivated peanut Arachis hypogaea provides insights into genome evolution and oil improvement.</title>
        <authorList>
            <person name="Chen X."/>
        </authorList>
    </citation>
    <scope>NUCLEOTIDE SEQUENCE [LARGE SCALE GENOMIC DNA]</scope>
    <source>
        <strain evidence="2">cv. Fuhuasheng</strain>
        <tissue evidence="1">Leaves</tissue>
    </source>
</reference>
<gene>
    <name evidence="1" type="ORF">Ahy_A06g026309</name>
</gene>
<proteinExistence type="predicted"/>
<name>A0A445CK48_ARAHY</name>
<organism evidence="1 2">
    <name type="scientific">Arachis hypogaea</name>
    <name type="common">Peanut</name>
    <dbReference type="NCBI Taxonomy" id="3818"/>
    <lineage>
        <taxon>Eukaryota</taxon>
        <taxon>Viridiplantae</taxon>
        <taxon>Streptophyta</taxon>
        <taxon>Embryophyta</taxon>
        <taxon>Tracheophyta</taxon>
        <taxon>Spermatophyta</taxon>
        <taxon>Magnoliopsida</taxon>
        <taxon>eudicotyledons</taxon>
        <taxon>Gunneridae</taxon>
        <taxon>Pentapetalae</taxon>
        <taxon>rosids</taxon>
        <taxon>fabids</taxon>
        <taxon>Fabales</taxon>
        <taxon>Fabaceae</taxon>
        <taxon>Papilionoideae</taxon>
        <taxon>50 kb inversion clade</taxon>
        <taxon>dalbergioids sensu lato</taxon>
        <taxon>Dalbergieae</taxon>
        <taxon>Pterocarpus clade</taxon>
        <taxon>Arachis</taxon>
    </lineage>
</organism>
<comment type="caution">
    <text evidence="1">The sequence shown here is derived from an EMBL/GenBank/DDBJ whole genome shotgun (WGS) entry which is preliminary data.</text>
</comment>
<dbReference type="Proteomes" id="UP000289738">
    <property type="component" value="Chromosome A06"/>
</dbReference>
<accession>A0A445CK48</accession>
<sequence length="151" mass="16691">MTSLWSEHFPFTVLADEHGQSPADVKLVHEVGDVGVAQYLQVIGARLMCIGQTEELKHSKTAFDKAAMDQLMQENLEKSSKLRDALDMAEAEKEDHGLEMFSAGFERAVEQIKFLVPTVDLSRMNPCKVAIGNELVEDEDGVEGEGENPDV</sequence>